<sequence>MNKKFSRWCLIIKPDGSMNPIKLTFDYETNQPFNEITGKTSFDYVTENFKIKYGCSNCKNKIISTISENHIFYSMYYNKNIQNGELNTTATNIINEKETKCYGNCYIVCFDYYYDMHNVAIDEFMDLCNEKVLTIDMNNKYKNQNRRTCIIN</sequence>
<dbReference type="GeneID" id="80517931"/>
<proteinExistence type="predicted"/>
<name>A0A6N1NW96_9VIRU</name>
<accession>A0A6N1NW96</accession>
<organism evidence="1">
    <name type="scientific">Tupanvirus deep ocean</name>
    <dbReference type="NCBI Taxonomy" id="2126984"/>
    <lineage>
        <taxon>Viruses</taxon>
        <taxon>Varidnaviria</taxon>
        <taxon>Bamfordvirae</taxon>
        <taxon>Nucleocytoviricota</taxon>
        <taxon>Megaviricetes</taxon>
        <taxon>Imitervirales</taxon>
        <taxon>Mimiviridae</taxon>
        <taxon>Megamimivirinae</taxon>
        <taxon>Tupanvirus</taxon>
        <taxon>Tupanvirus altamarinense</taxon>
    </lineage>
</organism>
<protein>
    <submittedName>
        <fullName evidence="1">Putative ORFan</fullName>
    </submittedName>
</protein>
<dbReference type="RefSeq" id="YP_010781240.1">
    <property type="nucleotide sequence ID" value="NC_075038.1"/>
</dbReference>
<reference evidence="1" key="2">
    <citation type="journal article" date="2018" name="Nat. Commun.">
        <title>Tailed giant Tupanvirus possesses the most complete translational apparatus of the known virosphere.</title>
        <authorList>
            <person name="Abrahao J."/>
            <person name="Silva L."/>
            <person name="Silva L.S."/>
            <person name="Khalil J.Y.B."/>
            <person name="Rodrigues R."/>
            <person name="Arantes T."/>
            <person name="Assis F."/>
            <person name="Boratto P."/>
            <person name="Andrade M."/>
            <person name="Kroon E.G."/>
            <person name="Ribeiro B."/>
            <person name="Bergier I."/>
            <person name="Seligmann H."/>
            <person name="Ghigo E."/>
            <person name="Colson P."/>
            <person name="Levasseur A."/>
            <person name="Kroemer G."/>
            <person name="Raoult D."/>
            <person name="La Scola B."/>
        </authorList>
    </citation>
    <scope>NUCLEOTIDE SEQUENCE [LARGE SCALE GENOMIC DNA]</scope>
    <source>
        <strain evidence="1">Deep ocean</strain>
    </source>
</reference>
<reference evidence="1" key="1">
    <citation type="submission" date="2017-06" db="EMBL/GenBank/DDBJ databases">
        <authorList>
            <person name="Assis F.L."/>
            <person name="Abrahao J.S."/>
            <person name="Silva L."/>
            <person name="Khalil J.B."/>
            <person name="Rodrigues R."/>
            <person name="Silva L.S."/>
            <person name="Boratto P."/>
            <person name="Andrade M."/>
            <person name="Kroon E.G."/>
            <person name="Ribeiro B."/>
            <person name="Bergier I."/>
            <person name="Seligmann H."/>
            <person name="Ghigo E."/>
            <person name="Colson P."/>
            <person name="Levasseur A."/>
            <person name="Raoult D."/>
            <person name="Scola B.L."/>
        </authorList>
    </citation>
    <scope>NUCLEOTIDE SEQUENCE</scope>
    <source>
        <strain evidence="1">Deep ocean</strain>
    </source>
</reference>
<dbReference type="KEGG" id="vg:80517931"/>
<dbReference type="EMBL" id="MF405918">
    <property type="protein sequence ID" value="QKU34602.1"/>
    <property type="molecule type" value="Genomic_DNA"/>
</dbReference>
<evidence type="ECO:0000313" key="1">
    <source>
        <dbReference type="EMBL" id="QKU34602.1"/>
    </source>
</evidence>